<dbReference type="SUPFAM" id="SSF54523">
    <property type="entry name" value="Pili subunits"/>
    <property type="match status" value="1"/>
</dbReference>
<reference evidence="12" key="1">
    <citation type="journal article" date="2005" name="Proc. Natl. Acad. Sci. U.S.A.">
        <title>The psychrophilic lifestyle as revealed by the genome sequence of Colwellia psychrerythraea 34H through genomic and proteomic analyses.</title>
        <authorList>
            <person name="Methe B.A."/>
            <person name="Nelson K.E."/>
            <person name="Deming J.W."/>
            <person name="Momen B."/>
            <person name="Melamud E."/>
            <person name="Zhang X."/>
            <person name="Moult J."/>
            <person name="Madupu R."/>
            <person name="Nelson W.C."/>
            <person name="Dodson R.J."/>
            <person name="Brinkac L.M."/>
            <person name="Daugherty S.C."/>
            <person name="Durkin A.S."/>
            <person name="DeBoy R.T."/>
            <person name="Kolonay J.F."/>
            <person name="Sullivan S.A."/>
            <person name="Zhou L."/>
            <person name="Davidsen T.M."/>
            <person name="Wu M."/>
            <person name="Huston A.L."/>
            <person name="Lewis M."/>
            <person name="Weaver B."/>
            <person name="Weidman J.F."/>
            <person name="Khouri H."/>
            <person name="Utterback T.R."/>
            <person name="Feldblyum T.V."/>
            <person name="Fraser C.M."/>
        </authorList>
    </citation>
    <scope>NUCLEOTIDE SEQUENCE [LARGE SCALE GENOMIC DNA]</scope>
    <source>
        <strain evidence="12">34H</strain>
    </source>
</reference>
<keyword evidence="3" id="KW-1003">Cell membrane</keyword>
<evidence type="ECO:0000256" key="4">
    <source>
        <dbReference type="ARBA" id="ARBA00022481"/>
    </source>
</evidence>
<comment type="similarity">
    <text evidence="9">Belongs to the GSP H family.</text>
</comment>
<evidence type="ECO:0000259" key="11">
    <source>
        <dbReference type="Pfam" id="PF12019"/>
    </source>
</evidence>
<dbReference type="AlphaFoldDB" id="Q486Q3"/>
<sequence>MVTIVIAAIMVTIAVPNMNDFIVKMRVDNEVSQLNRLVLSARNGAISFEQPAIICPLVNGACTANWQNELTAFIDQDNNGVYNNDGNDANLIANDKLIKIKAASTTGDSITYAGQISIRFAPTGALSPAVAGSLIYCPQSDTSLARAIVLSLSGRSYLTSDADNDGKDEFRNGGNVSDSC</sequence>
<evidence type="ECO:0000256" key="1">
    <source>
        <dbReference type="ARBA" id="ARBA00004377"/>
    </source>
</evidence>
<organism evidence="12 13">
    <name type="scientific">Colwellia psychrerythraea (strain 34H / ATCC BAA-681)</name>
    <name type="common">Vibrio psychroerythus</name>
    <dbReference type="NCBI Taxonomy" id="167879"/>
    <lineage>
        <taxon>Bacteria</taxon>
        <taxon>Pseudomonadati</taxon>
        <taxon>Pseudomonadota</taxon>
        <taxon>Gammaproteobacteria</taxon>
        <taxon>Alteromonadales</taxon>
        <taxon>Colwelliaceae</taxon>
        <taxon>Colwellia</taxon>
    </lineage>
</organism>
<comment type="subcellular location">
    <subcellularLocation>
        <location evidence="1">Cell inner membrane</location>
        <topology evidence="1">Single-pass membrane protein</topology>
    </subcellularLocation>
</comment>
<evidence type="ECO:0000256" key="3">
    <source>
        <dbReference type="ARBA" id="ARBA00022475"/>
    </source>
</evidence>
<protein>
    <recommendedName>
        <fullName evidence="2">Type II secretion system protein H</fullName>
    </recommendedName>
    <alternativeName>
        <fullName evidence="10">General secretion pathway protein H</fullName>
    </alternativeName>
</protein>
<evidence type="ECO:0000256" key="6">
    <source>
        <dbReference type="ARBA" id="ARBA00022692"/>
    </source>
</evidence>
<keyword evidence="5" id="KW-0997">Cell inner membrane</keyword>
<dbReference type="Gene3D" id="3.55.40.10">
    <property type="entry name" value="minor pseudopilin epsh domain"/>
    <property type="match status" value="1"/>
</dbReference>
<dbReference type="Pfam" id="PF12019">
    <property type="entry name" value="GspH"/>
    <property type="match status" value="1"/>
</dbReference>
<proteinExistence type="inferred from homology"/>
<dbReference type="KEGG" id="cps:CPS_1219"/>
<evidence type="ECO:0000256" key="7">
    <source>
        <dbReference type="ARBA" id="ARBA00022989"/>
    </source>
</evidence>
<dbReference type="STRING" id="167879.CPS_1219"/>
<dbReference type="GO" id="GO:0015627">
    <property type="term" value="C:type II protein secretion system complex"/>
    <property type="evidence" value="ECO:0007669"/>
    <property type="project" value="InterPro"/>
</dbReference>
<keyword evidence="6" id="KW-0812">Transmembrane</keyword>
<evidence type="ECO:0000313" key="12">
    <source>
        <dbReference type="EMBL" id="AAZ27938.1"/>
    </source>
</evidence>
<evidence type="ECO:0000256" key="9">
    <source>
        <dbReference type="ARBA" id="ARBA00025772"/>
    </source>
</evidence>
<name>Q486Q3_COLP3</name>
<gene>
    <name evidence="12" type="ordered locus">CPS_1219</name>
</gene>
<dbReference type="HOGENOM" id="CLU_084761_4_1_6"/>
<dbReference type="GO" id="GO:0015628">
    <property type="term" value="P:protein secretion by the type II secretion system"/>
    <property type="evidence" value="ECO:0007669"/>
    <property type="project" value="InterPro"/>
</dbReference>
<dbReference type="EMBL" id="CP000083">
    <property type="protein sequence ID" value="AAZ27938.1"/>
    <property type="molecule type" value="Genomic_DNA"/>
</dbReference>
<evidence type="ECO:0000256" key="10">
    <source>
        <dbReference type="ARBA" id="ARBA00030775"/>
    </source>
</evidence>
<keyword evidence="7" id="KW-1133">Transmembrane helix</keyword>
<dbReference type="Proteomes" id="UP000000547">
    <property type="component" value="Chromosome"/>
</dbReference>
<keyword evidence="4" id="KW-0488">Methylation</keyword>
<feature type="domain" description="General secretion pathway GspH" evidence="11">
    <location>
        <begin position="31"/>
        <end position="154"/>
    </location>
</feature>
<dbReference type="GO" id="GO:0005886">
    <property type="term" value="C:plasma membrane"/>
    <property type="evidence" value="ECO:0007669"/>
    <property type="project" value="UniProtKB-SubCell"/>
</dbReference>
<evidence type="ECO:0000256" key="8">
    <source>
        <dbReference type="ARBA" id="ARBA00023136"/>
    </source>
</evidence>
<evidence type="ECO:0000256" key="2">
    <source>
        <dbReference type="ARBA" id="ARBA00021549"/>
    </source>
</evidence>
<evidence type="ECO:0000313" key="13">
    <source>
        <dbReference type="Proteomes" id="UP000000547"/>
    </source>
</evidence>
<accession>Q486Q3</accession>
<keyword evidence="8" id="KW-0472">Membrane</keyword>
<dbReference type="InterPro" id="IPR022346">
    <property type="entry name" value="T2SS_GspH"/>
</dbReference>
<evidence type="ECO:0000256" key="5">
    <source>
        <dbReference type="ARBA" id="ARBA00022519"/>
    </source>
</evidence>
<dbReference type="InterPro" id="IPR045584">
    <property type="entry name" value="Pilin-like"/>
</dbReference>